<feature type="signal peptide" evidence="10">
    <location>
        <begin position="1"/>
        <end position="21"/>
    </location>
</feature>
<dbReference type="InterPro" id="IPR039426">
    <property type="entry name" value="TonB-dep_rcpt-like"/>
</dbReference>
<dbReference type="InterPro" id="IPR012910">
    <property type="entry name" value="Plug_dom"/>
</dbReference>
<comment type="similarity">
    <text evidence="8 9">Belongs to the TonB-dependent receptor family.</text>
</comment>
<gene>
    <name evidence="13" type="ORF">MZV50_21120</name>
</gene>
<evidence type="ECO:0000256" key="5">
    <source>
        <dbReference type="ARBA" id="ARBA00023077"/>
    </source>
</evidence>
<feature type="domain" description="TonB-dependent receptor-like beta-barrel" evidence="11">
    <location>
        <begin position="515"/>
        <end position="947"/>
    </location>
</feature>
<evidence type="ECO:0000256" key="7">
    <source>
        <dbReference type="ARBA" id="ARBA00023237"/>
    </source>
</evidence>
<evidence type="ECO:0000313" key="14">
    <source>
        <dbReference type="Proteomes" id="UP001057520"/>
    </source>
</evidence>
<dbReference type="Gene3D" id="2.170.130.10">
    <property type="entry name" value="TonB-dependent receptor, plug domain"/>
    <property type="match status" value="1"/>
</dbReference>
<keyword evidence="2 8" id="KW-0813">Transport</keyword>
<dbReference type="InterPro" id="IPR000531">
    <property type="entry name" value="Beta-barrel_TonB"/>
</dbReference>
<dbReference type="SUPFAM" id="SSF56935">
    <property type="entry name" value="Porins"/>
    <property type="match status" value="1"/>
</dbReference>
<feature type="chain" id="PRO_5045975297" evidence="10">
    <location>
        <begin position="22"/>
        <end position="984"/>
    </location>
</feature>
<evidence type="ECO:0000256" key="6">
    <source>
        <dbReference type="ARBA" id="ARBA00023136"/>
    </source>
</evidence>
<evidence type="ECO:0000256" key="2">
    <source>
        <dbReference type="ARBA" id="ARBA00022448"/>
    </source>
</evidence>
<accession>A0ABY4ZR15</accession>
<evidence type="ECO:0000256" key="9">
    <source>
        <dbReference type="RuleBase" id="RU003357"/>
    </source>
</evidence>
<dbReference type="Pfam" id="PF00593">
    <property type="entry name" value="TonB_dep_Rec_b-barrel"/>
    <property type="match status" value="1"/>
</dbReference>
<evidence type="ECO:0000256" key="10">
    <source>
        <dbReference type="SAM" id="SignalP"/>
    </source>
</evidence>
<name>A0ABY4ZR15_9CAUL</name>
<dbReference type="PANTHER" id="PTHR47234:SF2">
    <property type="entry name" value="TONB-DEPENDENT RECEPTOR"/>
    <property type="match status" value="1"/>
</dbReference>
<keyword evidence="14" id="KW-1185">Reference proteome</keyword>
<keyword evidence="4 8" id="KW-0812">Transmembrane</keyword>
<dbReference type="PROSITE" id="PS52016">
    <property type="entry name" value="TONB_DEPENDENT_REC_3"/>
    <property type="match status" value="1"/>
</dbReference>
<keyword evidence="7 8" id="KW-0998">Cell outer membrane</keyword>
<dbReference type="Gene3D" id="2.40.170.20">
    <property type="entry name" value="TonB-dependent receptor, beta-barrel domain"/>
    <property type="match status" value="1"/>
</dbReference>
<protein>
    <submittedName>
        <fullName evidence="13">TonB-dependent receptor</fullName>
    </submittedName>
</protein>
<dbReference type="Pfam" id="PF07715">
    <property type="entry name" value="Plug"/>
    <property type="match status" value="1"/>
</dbReference>
<feature type="domain" description="TonB-dependent receptor plug" evidence="12">
    <location>
        <begin position="55"/>
        <end position="168"/>
    </location>
</feature>
<keyword evidence="13" id="KW-0675">Receptor</keyword>
<evidence type="ECO:0000256" key="4">
    <source>
        <dbReference type="ARBA" id="ARBA00022692"/>
    </source>
</evidence>
<proteinExistence type="inferred from homology"/>
<dbReference type="InterPro" id="IPR036942">
    <property type="entry name" value="Beta-barrel_TonB_sf"/>
</dbReference>
<evidence type="ECO:0000256" key="1">
    <source>
        <dbReference type="ARBA" id="ARBA00004571"/>
    </source>
</evidence>
<comment type="subcellular location">
    <subcellularLocation>
        <location evidence="1 8">Cell outer membrane</location>
        <topology evidence="1 8">Multi-pass membrane protein</topology>
    </subcellularLocation>
</comment>
<evidence type="ECO:0000256" key="3">
    <source>
        <dbReference type="ARBA" id="ARBA00022452"/>
    </source>
</evidence>
<keyword evidence="5 9" id="KW-0798">TonB box</keyword>
<keyword evidence="10" id="KW-0732">Signal</keyword>
<dbReference type="Proteomes" id="UP001057520">
    <property type="component" value="Chromosome"/>
</dbReference>
<reference evidence="13 14" key="1">
    <citation type="submission" date="2022-04" db="EMBL/GenBank/DDBJ databases">
        <title>Genome sequence of soybean root-associated Caulobacter segnis RL271.</title>
        <authorList>
            <person name="Longley R."/>
            <person name="Bonito G."/>
            <person name="Trigodet F."/>
            <person name="Crosson S."/>
            <person name="Fiebig A."/>
        </authorList>
    </citation>
    <scope>NUCLEOTIDE SEQUENCE [LARGE SCALE GENOMIC DNA]</scope>
    <source>
        <strain evidence="13 14">RL271</strain>
    </source>
</reference>
<evidence type="ECO:0000256" key="8">
    <source>
        <dbReference type="PROSITE-ProRule" id="PRU01360"/>
    </source>
</evidence>
<dbReference type="EMBL" id="CP096040">
    <property type="protein sequence ID" value="USQ95038.1"/>
    <property type="molecule type" value="Genomic_DNA"/>
</dbReference>
<sequence>MALKHKLLLATTMLGGLTVFAPSATLAQSAPAAADNSSVEEIVVTGSRIRRDTFNAPVAMSVISGEQIRDSGNTSIAETLLDVPMINANTNAQNSSSSLYLAGQARADIRGLGAARTLVLMDGRRIVFSDASSPAVDLNLIPSMMVERIETVAGGASAVYGSEAIAGVVNVLMKKKYDGIELDAQFGTSQEGDGRERRISFLAGHAFMDGRLNVLAGGEVSHSDPVFQRDRDWAFPGIRRNTVANPQTIIGASRSNTAPTATFQLLGGGVGAARAVTLDYRDPTKVVRLSAPCSTPTVQPTCQDESLIYSGIYNALQGESDRKTFRTYLDYEINDNVKAFLDVSYAKVKGHGYFQPPFSSAAGGGTMPVTLKGDNAYLAGTDATATALRNEWLAAGKALTSAATAQVGKFWTEFGGRDVLTDRDTTRIVAGMEGKFNLLDRNVHWDWYGQYGETGGKTTSINVPNVARVQQATDAVLLNGQIVCRSADARAAGCQPWDLIHGASAAAVAWTNAQSTTDQKVKQTVLSGNLSTDLFNLPAGPVGVAAGLEYRKEESSFEQDALGASGALFFNAIGKRAGKYDVREAYGEIRVPLLKDMILADDLSLEFAGRAADYSTIGHTKQYEMRALWAPVRDIRFRASQGSAVRAPNIVELYSPQSVNFTTAAVDPCDKDSYAGASATQKAARNATCAAAIPGWNSATFVSNIGTGRPSLQLTQGGNPQLGPETAKTYQLGVVVQPRWIPRLSVSLDFFKYNISDQVGTIPINTLFQQLCYDSTQAYASNPFCALIVRDPTGTTGGAVVGGVKTVSLTNQNVAKVKVEGWDASAEYGFNTEDVFKRDLGSLAFRVDATWMYRWALQGLPGQAYTQQANNISNATPEWKAQGSVQWTYNKFSAAWTTHYIGSMASTNAFSSTQLDPYYTGDYWSHDVRAKYEIDDKLQIRGGIQNVTNETPPYLPETIQGTGTGSSSYDNRGRYYYVGVTMRY</sequence>
<dbReference type="PANTHER" id="PTHR47234">
    <property type="match status" value="1"/>
</dbReference>
<evidence type="ECO:0000313" key="13">
    <source>
        <dbReference type="EMBL" id="USQ95038.1"/>
    </source>
</evidence>
<organism evidence="13 14">
    <name type="scientific">Caulobacter segnis</name>
    <dbReference type="NCBI Taxonomy" id="88688"/>
    <lineage>
        <taxon>Bacteria</taxon>
        <taxon>Pseudomonadati</taxon>
        <taxon>Pseudomonadota</taxon>
        <taxon>Alphaproteobacteria</taxon>
        <taxon>Caulobacterales</taxon>
        <taxon>Caulobacteraceae</taxon>
        <taxon>Caulobacter</taxon>
    </lineage>
</organism>
<evidence type="ECO:0000259" key="12">
    <source>
        <dbReference type="Pfam" id="PF07715"/>
    </source>
</evidence>
<evidence type="ECO:0000259" key="11">
    <source>
        <dbReference type="Pfam" id="PF00593"/>
    </source>
</evidence>
<dbReference type="InterPro" id="IPR037066">
    <property type="entry name" value="Plug_dom_sf"/>
</dbReference>
<keyword evidence="6 8" id="KW-0472">Membrane</keyword>
<keyword evidence="3 8" id="KW-1134">Transmembrane beta strand</keyword>